<organism evidence="2 3">
    <name type="scientific">Skeletonema marinoi</name>
    <dbReference type="NCBI Taxonomy" id="267567"/>
    <lineage>
        <taxon>Eukaryota</taxon>
        <taxon>Sar</taxon>
        <taxon>Stramenopiles</taxon>
        <taxon>Ochrophyta</taxon>
        <taxon>Bacillariophyta</taxon>
        <taxon>Coscinodiscophyceae</taxon>
        <taxon>Thalassiosirophycidae</taxon>
        <taxon>Thalassiosirales</taxon>
        <taxon>Skeletonemataceae</taxon>
        <taxon>Skeletonema</taxon>
        <taxon>Skeletonema marinoi-dohrnii complex</taxon>
    </lineage>
</organism>
<proteinExistence type="predicted"/>
<gene>
    <name evidence="2" type="ORF">QTG54_010845</name>
</gene>
<keyword evidence="1" id="KW-0472">Membrane</keyword>
<dbReference type="AlphaFoldDB" id="A0AAD9D8I8"/>
<evidence type="ECO:0000313" key="3">
    <source>
        <dbReference type="Proteomes" id="UP001224775"/>
    </source>
</evidence>
<feature type="transmembrane region" description="Helical" evidence="1">
    <location>
        <begin position="37"/>
        <end position="64"/>
    </location>
</feature>
<dbReference type="EMBL" id="JATAAI010000021">
    <property type="protein sequence ID" value="KAK1738176.1"/>
    <property type="molecule type" value="Genomic_DNA"/>
</dbReference>
<evidence type="ECO:0000313" key="2">
    <source>
        <dbReference type="EMBL" id="KAK1738176.1"/>
    </source>
</evidence>
<comment type="caution">
    <text evidence="2">The sequence shown here is derived from an EMBL/GenBank/DDBJ whole genome shotgun (WGS) entry which is preliminary data.</text>
</comment>
<protein>
    <submittedName>
        <fullName evidence="2">Uncharacterized protein</fullName>
    </submittedName>
</protein>
<keyword evidence="3" id="KW-1185">Reference proteome</keyword>
<keyword evidence="1" id="KW-1133">Transmembrane helix</keyword>
<accession>A0AAD9D8I8</accession>
<dbReference type="Proteomes" id="UP001224775">
    <property type="component" value="Unassembled WGS sequence"/>
</dbReference>
<keyword evidence="1" id="KW-0812">Transmembrane</keyword>
<reference evidence="2" key="1">
    <citation type="submission" date="2023-06" db="EMBL/GenBank/DDBJ databases">
        <title>Survivors Of The Sea: Transcriptome response of Skeletonema marinoi to long-term dormancy.</title>
        <authorList>
            <person name="Pinder M.I.M."/>
            <person name="Kourtchenko O."/>
            <person name="Robertson E.K."/>
            <person name="Larsson T."/>
            <person name="Maumus F."/>
            <person name="Osuna-Cruz C.M."/>
            <person name="Vancaester E."/>
            <person name="Stenow R."/>
            <person name="Vandepoele K."/>
            <person name="Ploug H."/>
            <person name="Bruchert V."/>
            <person name="Godhe A."/>
            <person name="Topel M."/>
        </authorList>
    </citation>
    <scope>NUCLEOTIDE SEQUENCE</scope>
    <source>
        <strain evidence="2">R05AC</strain>
    </source>
</reference>
<name>A0AAD9D8I8_9STRA</name>
<evidence type="ECO:0000256" key="1">
    <source>
        <dbReference type="SAM" id="Phobius"/>
    </source>
</evidence>
<feature type="transmembrane region" description="Helical" evidence="1">
    <location>
        <begin position="101"/>
        <end position="123"/>
    </location>
</feature>
<feature type="transmembrane region" description="Helical" evidence="1">
    <location>
        <begin position="144"/>
        <end position="170"/>
    </location>
</feature>
<sequence length="305" mass="33277">MTSLKSSSNQITAVNSSGARRKRRHDDVINNNWLKRMFYLCVFIFVLFPLLSIFLATIFGGLLAWAENTTFLNGFLYVVSNLLGMANPLTNWEPTTGTGVVIVIDIYTAVAALISFGIMLNVVNLFRVPHEMNNLIRKVVTNGFLVPTIALGIIIPAWYAGLCSIMGAILALAENWHVSEGILYVLSNILGLANPLTDVSPNKTAGQVIDVVISSIALGYIAIFADYVTTLNPSSYVRFKIRGYLIALGVVDADSTAIAHPLRQLSITNDGEYDDKEEEEGIETKHSKSLLVGSFPVMSTDVSRG</sequence>